<dbReference type="PROSITE" id="PS50181">
    <property type="entry name" value="FBOX"/>
    <property type="match status" value="1"/>
</dbReference>
<proteinExistence type="predicted"/>
<evidence type="ECO:0000313" key="4">
    <source>
        <dbReference type="Proteomes" id="UP001305647"/>
    </source>
</evidence>
<protein>
    <recommendedName>
        <fullName evidence="2">F-box domain-containing protein</fullName>
    </recommendedName>
</protein>
<evidence type="ECO:0000256" key="1">
    <source>
        <dbReference type="SAM" id="MobiDB-lite"/>
    </source>
</evidence>
<feature type="region of interest" description="Disordered" evidence="1">
    <location>
        <begin position="19"/>
        <end position="39"/>
    </location>
</feature>
<reference evidence="3" key="1">
    <citation type="journal article" date="2023" name="Mol. Phylogenet. Evol.">
        <title>Genome-scale phylogeny and comparative genomics of the fungal order Sordariales.</title>
        <authorList>
            <person name="Hensen N."/>
            <person name="Bonometti L."/>
            <person name="Westerberg I."/>
            <person name="Brannstrom I.O."/>
            <person name="Guillou S."/>
            <person name="Cros-Aarteil S."/>
            <person name="Calhoun S."/>
            <person name="Haridas S."/>
            <person name="Kuo A."/>
            <person name="Mondo S."/>
            <person name="Pangilinan J."/>
            <person name="Riley R."/>
            <person name="LaButti K."/>
            <person name="Andreopoulos B."/>
            <person name="Lipzen A."/>
            <person name="Chen C."/>
            <person name="Yan M."/>
            <person name="Daum C."/>
            <person name="Ng V."/>
            <person name="Clum A."/>
            <person name="Steindorff A."/>
            <person name="Ohm R.A."/>
            <person name="Martin F."/>
            <person name="Silar P."/>
            <person name="Natvig D.O."/>
            <person name="Lalanne C."/>
            <person name="Gautier V."/>
            <person name="Ament-Velasquez S.L."/>
            <person name="Kruys A."/>
            <person name="Hutchinson M.I."/>
            <person name="Powell A.J."/>
            <person name="Barry K."/>
            <person name="Miller A.N."/>
            <person name="Grigoriev I.V."/>
            <person name="Debuchy R."/>
            <person name="Gladieux P."/>
            <person name="Hiltunen Thoren M."/>
            <person name="Johannesson H."/>
        </authorList>
    </citation>
    <scope>NUCLEOTIDE SEQUENCE</scope>
    <source>
        <strain evidence="3">CBS 757.83</strain>
    </source>
</reference>
<comment type="caution">
    <text evidence="3">The sequence shown here is derived from an EMBL/GenBank/DDBJ whole genome shotgun (WGS) entry which is preliminary data.</text>
</comment>
<gene>
    <name evidence="3" type="ORF">N658DRAFT_557267</name>
</gene>
<sequence length="544" mass="60059">MGGFGTFCALCGGSLVGGRYEEDEDDEEDDDEEEWSSDIEDYSSSYDPLLVSQDSLAWLDESCCLGINPQAEGDARAFISGKAVDYDRGGVKVQLGSDSNQPPTETSLYCYRKQQLSGLLVFPFHNCCLDIFTQALTGVNNALKIDKDTLFDAMAALVNTHSACLALDYGSISGQEQYWESVPGEGFSVANPSPSPSITDLLEQRLATDSFQLQVDRLEITHEPRVQDPLATLPLEVLSNIFDFLSGTDLLELLKASWPAFCATRRNAFWRRFLIHDMPWLVELWLLLGNDEPQELDYKAVFGMDGTFMALANRRRIWAVCEQLAPHYYRHLQTRMRVLHAPEPNFLQAAISTHMISLSDEAEDNGSSSLQHAMFLYSEEEIRGQPVIYEVYWAESGYLIGLGAVVGKQRRIVGQDGAKVRNSTKTAVRVESNDLITHIKLLVATTDPNNGETQAALPKVVAIELGTKEIGKARMEQGWKFSPSAVLPCISATVLHVTDGATFVGLAGHIDQVLTLPAPQTPGLALLTMVLERYHTEHRASGNA</sequence>
<dbReference type="SUPFAM" id="SSF81383">
    <property type="entry name" value="F-box domain"/>
    <property type="match status" value="1"/>
</dbReference>
<evidence type="ECO:0000313" key="3">
    <source>
        <dbReference type="EMBL" id="KAK4103397.1"/>
    </source>
</evidence>
<accession>A0AAN6Q4E9</accession>
<evidence type="ECO:0000259" key="2">
    <source>
        <dbReference type="PROSITE" id="PS50181"/>
    </source>
</evidence>
<feature type="domain" description="F-box" evidence="2">
    <location>
        <begin position="227"/>
        <end position="273"/>
    </location>
</feature>
<name>A0AAN6Q4E9_9PEZI</name>
<organism evidence="3 4">
    <name type="scientific">Parathielavia hyrcaniae</name>
    <dbReference type="NCBI Taxonomy" id="113614"/>
    <lineage>
        <taxon>Eukaryota</taxon>
        <taxon>Fungi</taxon>
        <taxon>Dikarya</taxon>
        <taxon>Ascomycota</taxon>
        <taxon>Pezizomycotina</taxon>
        <taxon>Sordariomycetes</taxon>
        <taxon>Sordariomycetidae</taxon>
        <taxon>Sordariales</taxon>
        <taxon>Chaetomiaceae</taxon>
        <taxon>Parathielavia</taxon>
    </lineage>
</organism>
<keyword evidence="4" id="KW-1185">Reference proteome</keyword>
<dbReference type="EMBL" id="MU863628">
    <property type="protein sequence ID" value="KAK4103397.1"/>
    <property type="molecule type" value="Genomic_DNA"/>
</dbReference>
<dbReference type="InterPro" id="IPR001810">
    <property type="entry name" value="F-box_dom"/>
</dbReference>
<dbReference type="AlphaFoldDB" id="A0AAN6Q4E9"/>
<dbReference type="Proteomes" id="UP001305647">
    <property type="component" value="Unassembled WGS sequence"/>
</dbReference>
<feature type="compositionally biased region" description="Acidic residues" evidence="1">
    <location>
        <begin position="21"/>
        <end position="39"/>
    </location>
</feature>
<reference evidence="3" key="2">
    <citation type="submission" date="2023-05" db="EMBL/GenBank/DDBJ databases">
        <authorList>
            <consortium name="Lawrence Berkeley National Laboratory"/>
            <person name="Steindorff A."/>
            <person name="Hensen N."/>
            <person name="Bonometti L."/>
            <person name="Westerberg I."/>
            <person name="Brannstrom I.O."/>
            <person name="Guillou S."/>
            <person name="Cros-Aarteil S."/>
            <person name="Calhoun S."/>
            <person name="Haridas S."/>
            <person name="Kuo A."/>
            <person name="Mondo S."/>
            <person name="Pangilinan J."/>
            <person name="Riley R."/>
            <person name="Labutti K."/>
            <person name="Andreopoulos B."/>
            <person name="Lipzen A."/>
            <person name="Chen C."/>
            <person name="Yanf M."/>
            <person name="Daum C."/>
            <person name="Ng V."/>
            <person name="Clum A."/>
            <person name="Ohm R."/>
            <person name="Martin F."/>
            <person name="Silar P."/>
            <person name="Natvig D."/>
            <person name="Lalanne C."/>
            <person name="Gautier V."/>
            <person name="Ament-Velasquez S.L."/>
            <person name="Kruys A."/>
            <person name="Hutchinson M.I."/>
            <person name="Powell A.J."/>
            <person name="Barry K."/>
            <person name="Miller A.N."/>
            <person name="Grigoriev I.V."/>
            <person name="Debuchy R."/>
            <person name="Gladieux P."/>
            <person name="Thoren M.H."/>
            <person name="Johannesson H."/>
        </authorList>
    </citation>
    <scope>NUCLEOTIDE SEQUENCE</scope>
    <source>
        <strain evidence="3">CBS 757.83</strain>
    </source>
</reference>
<dbReference type="InterPro" id="IPR036047">
    <property type="entry name" value="F-box-like_dom_sf"/>
</dbReference>